<dbReference type="InterPro" id="IPR035971">
    <property type="entry name" value="CBD_sf"/>
</dbReference>
<dbReference type="GO" id="GO:0005576">
    <property type="term" value="C:extracellular region"/>
    <property type="evidence" value="ECO:0007669"/>
    <property type="project" value="InterPro"/>
</dbReference>
<protein>
    <recommendedName>
        <fullName evidence="4">CBM1 domain-containing protein</fullName>
    </recommendedName>
</protein>
<sequence length="317" mass="33450">MFRQAALLAFAALTSLSIAQISDDFENGWDQTTWPTYAPDCNQGGSVSLDTTVAHSGSNSIKVVGGPNGYCGHIFFGTTQVPAGDVYVRVWLRLQTALNNDHVTFAVMPDTAQSGKHLRVGGQSEVLDYNRESDDATLPDLSPAGIASSVDLPTESFQCFEYHLGTDGTIDTWLNGNEISGMTAGPNANNPNDAGWTRQSYTPAITGVYFGWEAYSGDVNTVWFDDVAIGSSRVGCGGPASSGTTSVRPSTTRSSVSSTITTRPSTTIRPTTSRTSSSAGPTQTKYGQCGGQGWPGPFVCAAGSTCTYSNAYYSQCL</sequence>
<accession>A0A0G0AME2</accession>
<dbReference type="Gene3D" id="2.60.120.200">
    <property type="match status" value="1"/>
</dbReference>
<dbReference type="GO" id="GO:0005975">
    <property type="term" value="P:carbohydrate metabolic process"/>
    <property type="evidence" value="ECO:0007669"/>
    <property type="project" value="InterPro"/>
</dbReference>
<dbReference type="OrthoDB" id="5313668at2759"/>
<dbReference type="AlphaFoldDB" id="A0A0G0AME2"/>
<keyword evidence="1 3" id="KW-0732">Signal</keyword>
<dbReference type="Proteomes" id="UP000034112">
    <property type="component" value="Unassembled WGS sequence"/>
</dbReference>
<evidence type="ECO:0000256" key="2">
    <source>
        <dbReference type="SAM" id="MobiDB-lite"/>
    </source>
</evidence>
<evidence type="ECO:0000313" key="6">
    <source>
        <dbReference type="Proteomes" id="UP000034112"/>
    </source>
</evidence>
<dbReference type="SUPFAM" id="SSF57180">
    <property type="entry name" value="Cellulose-binding domain"/>
    <property type="match status" value="1"/>
</dbReference>
<dbReference type="PROSITE" id="PS00562">
    <property type="entry name" value="CBM1_1"/>
    <property type="match status" value="1"/>
</dbReference>
<name>A0A0G0AME2_TRIHA</name>
<feature type="chain" id="PRO_5002530878" description="CBM1 domain-containing protein" evidence="3">
    <location>
        <begin position="20"/>
        <end position="317"/>
    </location>
</feature>
<dbReference type="InterPro" id="IPR048955">
    <property type="entry name" value="Cip1-like_core"/>
</dbReference>
<gene>
    <name evidence="5" type="ORF">THAR02_02133</name>
</gene>
<evidence type="ECO:0000313" key="5">
    <source>
        <dbReference type="EMBL" id="KKP05759.1"/>
    </source>
</evidence>
<feature type="signal peptide" evidence="3">
    <location>
        <begin position="1"/>
        <end position="19"/>
    </location>
</feature>
<dbReference type="Pfam" id="PF21340">
    <property type="entry name" value="Polysacc_lyase-like"/>
    <property type="match status" value="1"/>
</dbReference>
<feature type="domain" description="CBM1" evidence="4">
    <location>
        <begin position="281"/>
        <end position="317"/>
    </location>
</feature>
<proteinExistence type="predicted"/>
<dbReference type="OMA" id="FGWESYS"/>
<evidence type="ECO:0000259" key="4">
    <source>
        <dbReference type="PROSITE" id="PS51164"/>
    </source>
</evidence>
<evidence type="ECO:0000256" key="1">
    <source>
        <dbReference type="ARBA" id="ARBA00022729"/>
    </source>
</evidence>
<feature type="region of interest" description="Disordered" evidence="2">
    <location>
        <begin position="235"/>
        <end position="285"/>
    </location>
</feature>
<comment type="caution">
    <text evidence="5">The sequence shown here is derived from an EMBL/GenBank/DDBJ whole genome shotgun (WGS) entry which is preliminary data.</text>
</comment>
<dbReference type="PROSITE" id="PS51164">
    <property type="entry name" value="CBM1_2"/>
    <property type="match status" value="1"/>
</dbReference>
<dbReference type="Pfam" id="PF00734">
    <property type="entry name" value="CBM_1"/>
    <property type="match status" value="1"/>
</dbReference>
<feature type="compositionally biased region" description="Low complexity" evidence="2">
    <location>
        <begin position="241"/>
        <end position="282"/>
    </location>
</feature>
<dbReference type="GO" id="GO:0030248">
    <property type="term" value="F:cellulose binding"/>
    <property type="evidence" value="ECO:0007669"/>
    <property type="project" value="InterPro"/>
</dbReference>
<dbReference type="InterPro" id="IPR000254">
    <property type="entry name" value="CBD"/>
</dbReference>
<reference evidence="6" key="1">
    <citation type="journal article" date="2015" name="Genome Announc.">
        <title>Draft whole-genome sequence of the biocontrol agent Trichoderma harzianum T6776.</title>
        <authorList>
            <person name="Baroncelli R."/>
            <person name="Piaggeschi G."/>
            <person name="Fiorini L."/>
            <person name="Bertolini E."/>
            <person name="Zapparata A."/>
            <person name="Pe M.E."/>
            <person name="Sarrocco S."/>
            <person name="Vannacci G."/>
        </authorList>
    </citation>
    <scope>NUCLEOTIDE SEQUENCE [LARGE SCALE GENOMIC DNA]</scope>
    <source>
        <strain evidence="6">T6776</strain>
    </source>
</reference>
<dbReference type="EMBL" id="JOKZ01000041">
    <property type="protein sequence ID" value="KKP05759.1"/>
    <property type="molecule type" value="Genomic_DNA"/>
</dbReference>
<dbReference type="SMART" id="SM00236">
    <property type="entry name" value="fCBD"/>
    <property type="match status" value="1"/>
</dbReference>
<organism evidence="5 6">
    <name type="scientific">Trichoderma harzianum</name>
    <name type="common">Hypocrea lixii</name>
    <dbReference type="NCBI Taxonomy" id="5544"/>
    <lineage>
        <taxon>Eukaryota</taxon>
        <taxon>Fungi</taxon>
        <taxon>Dikarya</taxon>
        <taxon>Ascomycota</taxon>
        <taxon>Pezizomycotina</taxon>
        <taxon>Sordariomycetes</taxon>
        <taxon>Hypocreomycetidae</taxon>
        <taxon>Hypocreales</taxon>
        <taxon>Hypocreaceae</taxon>
        <taxon>Trichoderma</taxon>
    </lineage>
</organism>
<evidence type="ECO:0000256" key="3">
    <source>
        <dbReference type="SAM" id="SignalP"/>
    </source>
</evidence>